<evidence type="ECO:0000313" key="2">
    <source>
        <dbReference type="EMBL" id="MBB6049066.1"/>
    </source>
</evidence>
<dbReference type="Proteomes" id="UP000520814">
    <property type="component" value="Unassembled WGS sequence"/>
</dbReference>
<keyword evidence="2" id="KW-0645">Protease</keyword>
<dbReference type="Pfam" id="PF01863">
    <property type="entry name" value="YgjP-like"/>
    <property type="match status" value="1"/>
</dbReference>
<dbReference type="GO" id="GO:0006950">
    <property type="term" value="P:response to stress"/>
    <property type="evidence" value="ECO:0007669"/>
    <property type="project" value="UniProtKB-ARBA"/>
</dbReference>
<accession>A0A7W9W5I0</accession>
<dbReference type="RefSeq" id="WP_184192686.1">
    <property type="nucleotide sequence ID" value="NZ_JACHGW010000001.1"/>
</dbReference>
<feature type="domain" description="SprT-like" evidence="1">
    <location>
        <begin position="9"/>
        <end position="147"/>
    </location>
</feature>
<keyword evidence="2" id="KW-0378">Hydrolase</keyword>
<comment type="caution">
    <text evidence="2">The sequence shown here is derived from an EMBL/GenBank/DDBJ whole genome shotgun (WGS) entry which is preliminary data.</text>
</comment>
<dbReference type="SMART" id="SM00731">
    <property type="entry name" value="SprT"/>
    <property type="match status" value="1"/>
</dbReference>
<dbReference type="GO" id="GO:0008237">
    <property type="term" value="F:metallopeptidase activity"/>
    <property type="evidence" value="ECO:0007669"/>
    <property type="project" value="UniProtKB-KW"/>
</dbReference>
<evidence type="ECO:0000259" key="1">
    <source>
        <dbReference type="SMART" id="SM00731"/>
    </source>
</evidence>
<gene>
    <name evidence="2" type="ORF">HNQ39_000828</name>
</gene>
<sequence>MTERHEVEAALWEEFHRLNEAHFAGALQLSELVVSTRKKYGGYCQPHKRRIVVSWQAFLDHGFDETLITFRHEVAHLIHPNHSAAFWALAEKLGCPPDRKKALPPKDRSAGWWRYIYECPACSTRIYRRKRLTRSSCARCDRKFNPQFLLKQIS</sequence>
<organism evidence="2 3">
    <name type="scientific">Armatimonas rosea</name>
    <dbReference type="NCBI Taxonomy" id="685828"/>
    <lineage>
        <taxon>Bacteria</taxon>
        <taxon>Bacillati</taxon>
        <taxon>Armatimonadota</taxon>
        <taxon>Armatimonadia</taxon>
        <taxon>Armatimonadales</taxon>
        <taxon>Armatimonadaceae</taxon>
        <taxon>Armatimonas</taxon>
    </lineage>
</organism>
<dbReference type="EMBL" id="JACHGW010000001">
    <property type="protein sequence ID" value="MBB6049066.1"/>
    <property type="molecule type" value="Genomic_DNA"/>
</dbReference>
<reference evidence="2 3" key="1">
    <citation type="submission" date="2020-08" db="EMBL/GenBank/DDBJ databases">
        <title>Genomic Encyclopedia of Type Strains, Phase IV (KMG-IV): sequencing the most valuable type-strain genomes for metagenomic binning, comparative biology and taxonomic classification.</title>
        <authorList>
            <person name="Goeker M."/>
        </authorList>
    </citation>
    <scope>NUCLEOTIDE SEQUENCE [LARGE SCALE GENOMIC DNA]</scope>
    <source>
        <strain evidence="2 3">DSM 23562</strain>
    </source>
</reference>
<name>A0A7W9W5I0_ARMRO</name>
<dbReference type="InterPro" id="IPR006640">
    <property type="entry name" value="SprT-like_domain"/>
</dbReference>
<protein>
    <submittedName>
        <fullName evidence="2">Putative SprT family Zn-dependent metalloprotease</fullName>
    </submittedName>
</protein>
<keyword evidence="3" id="KW-1185">Reference proteome</keyword>
<evidence type="ECO:0000313" key="3">
    <source>
        <dbReference type="Proteomes" id="UP000520814"/>
    </source>
</evidence>
<keyword evidence="2" id="KW-0482">Metalloprotease</keyword>
<dbReference type="GO" id="GO:0006508">
    <property type="term" value="P:proteolysis"/>
    <property type="evidence" value="ECO:0007669"/>
    <property type="project" value="UniProtKB-KW"/>
</dbReference>
<dbReference type="AlphaFoldDB" id="A0A7W9W5I0"/>
<proteinExistence type="predicted"/>
<dbReference type="Gene3D" id="3.30.2010.10">
    <property type="entry name" value="Metalloproteases ('zincins'), catalytic domain"/>
    <property type="match status" value="1"/>
</dbReference>
<dbReference type="InterPro" id="IPR002725">
    <property type="entry name" value="YgjP-like_metallopeptidase"/>
</dbReference>